<evidence type="ECO:0000256" key="3">
    <source>
        <dbReference type="ARBA" id="ARBA00023002"/>
    </source>
</evidence>
<dbReference type="GO" id="GO:0051287">
    <property type="term" value="F:NAD binding"/>
    <property type="evidence" value="ECO:0007669"/>
    <property type="project" value="InterPro"/>
</dbReference>
<comment type="similarity">
    <text evidence="1 6">Belongs to the HIBADH-related family.</text>
</comment>
<evidence type="ECO:0000313" key="10">
    <source>
        <dbReference type="Proteomes" id="UP000315252"/>
    </source>
</evidence>
<feature type="domain" description="3-hydroxyisobutyrate dehydrogenase-like NAD-binding" evidence="8">
    <location>
        <begin position="165"/>
        <end position="292"/>
    </location>
</feature>
<comment type="catalytic activity">
    <reaction evidence="6">
        <text>3-hydroxy-2-methylpropanoate + NAD(+) = 2-methyl-3-oxopropanoate + NADH + H(+)</text>
        <dbReference type="Rhea" id="RHEA:17681"/>
        <dbReference type="ChEBI" id="CHEBI:11805"/>
        <dbReference type="ChEBI" id="CHEBI:15378"/>
        <dbReference type="ChEBI" id="CHEBI:57540"/>
        <dbReference type="ChEBI" id="CHEBI:57700"/>
        <dbReference type="ChEBI" id="CHEBI:57945"/>
        <dbReference type="EC" id="1.1.1.31"/>
    </reaction>
</comment>
<dbReference type="SUPFAM" id="SSF48179">
    <property type="entry name" value="6-phosphogluconate dehydrogenase C-terminal domain-like"/>
    <property type="match status" value="1"/>
</dbReference>
<organism evidence="9 10">
    <name type="scientific">Denitrobaculum tricleocarpae</name>
    <dbReference type="NCBI Taxonomy" id="2591009"/>
    <lineage>
        <taxon>Bacteria</taxon>
        <taxon>Pseudomonadati</taxon>
        <taxon>Pseudomonadota</taxon>
        <taxon>Alphaproteobacteria</taxon>
        <taxon>Rhodospirillales</taxon>
        <taxon>Rhodospirillaceae</taxon>
        <taxon>Denitrobaculum</taxon>
    </lineage>
</organism>
<dbReference type="InterPro" id="IPR036291">
    <property type="entry name" value="NAD(P)-bd_dom_sf"/>
</dbReference>
<dbReference type="PROSITE" id="PS00895">
    <property type="entry name" value="3_HYDROXYISOBUT_DH"/>
    <property type="match status" value="1"/>
</dbReference>
<gene>
    <name evidence="9" type="primary">mmsB</name>
    <name evidence="9" type="ORF">FKG95_09970</name>
</gene>
<evidence type="ECO:0000256" key="4">
    <source>
        <dbReference type="ARBA" id="ARBA00023027"/>
    </source>
</evidence>
<dbReference type="Gene3D" id="1.10.1040.10">
    <property type="entry name" value="N-(1-d-carboxylethyl)-l-norvaline Dehydrogenase, domain 2"/>
    <property type="match status" value="1"/>
</dbReference>
<dbReference type="SUPFAM" id="SSF51735">
    <property type="entry name" value="NAD(P)-binding Rossmann-fold domains"/>
    <property type="match status" value="1"/>
</dbReference>
<dbReference type="UniPathway" id="UPA00362"/>
<comment type="caution">
    <text evidence="9">The sequence shown here is derived from an EMBL/GenBank/DDBJ whole genome shotgun (WGS) entry which is preliminary data.</text>
</comment>
<evidence type="ECO:0000313" key="9">
    <source>
        <dbReference type="EMBL" id="TQV80494.1"/>
    </source>
</evidence>
<evidence type="ECO:0000256" key="6">
    <source>
        <dbReference type="RuleBase" id="RU910714"/>
    </source>
</evidence>
<dbReference type="Pfam" id="PF03446">
    <property type="entry name" value="NAD_binding_2"/>
    <property type="match status" value="1"/>
</dbReference>
<dbReference type="PIRSF" id="PIRSF000103">
    <property type="entry name" value="HIBADH"/>
    <property type="match status" value="1"/>
</dbReference>
<dbReference type="NCBIfam" id="TIGR01692">
    <property type="entry name" value="HIBADH"/>
    <property type="match status" value="1"/>
</dbReference>
<dbReference type="Pfam" id="PF14833">
    <property type="entry name" value="NAD_binding_11"/>
    <property type="match status" value="1"/>
</dbReference>
<protein>
    <recommendedName>
        <fullName evidence="6">3-hydroxyisobutyrate dehydrogenase</fullName>
        <shortName evidence="6">HIBADH</shortName>
        <ecNumber evidence="6">1.1.1.31</ecNumber>
    </recommendedName>
</protein>
<evidence type="ECO:0000256" key="5">
    <source>
        <dbReference type="PIRSR" id="PIRSR000103-1"/>
    </source>
</evidence>
<evidence type="ECO:0000259" key="7">
    <source>
        <dbReference type="Pfam" id="PF03446"/>
    </source>
</evidence>
<dbReference type="PANTHER" id="PTHR22981">
    <property type="entry name" value="3-HYDROXYISOBUTYRATE DEHYDROGENASE-RELATED"/>
    <property type="match status" value="1"/>
</dbReference>
<dbReference type="FunFam" id="1.10.1040.10:FF:000006">
    <property type="entry name" value="3-hydroxyisobutyrate dehydrogenase"/>
    <property type="match status" value="1"/>
</dbReference>
<dbReference type="InterPro" id="IPR015815">
    <property type="entry name" value="HIBADH-related"/>
</dbReference>
<dbReference type="GO" id="GO:0006574">
    <property type="term" value="P:L-valine catabolic process"/>
    <property type="evidence" value="ECO:0007669"/>
    <property type="project" value="UniProtKB-UniPathway"/>
</dbReference>
<proteinExistence type="inferred from homology"/>
<dbReference type="InterPro" id="IPR006115">
    <property type="entry name" value="6PGDH_NADP-bd"/>
</dbReference>
<dbReference type="GO" id="GO:0008442">
    <property type="term" value="F:3-hydroxyisobutyrate dehydrogenase activity"/>
    <property type="evidence" value="ECO:0007669"/>
    <property type="project" value="UniProtKB-EC"/>
</dbReference>
<dbReference type="Gene3D" id="3.40.50.720">
    <property type="entry name" value="NAD(P)-binding Rossmann-like Domain"/>
    <property type="match status" value="1"/>
</dbReference>
<evidence type="ECO:0000259" key="8">
    <source>
        <dbReference type="Pfam" id="PF14833"/>
    </source>
</evidence>
<dbReference type="InterPro" id="IPR013328">
    <property type="entry name" value="6PGD_dom2"/>
</dbReference>
<sequence length="295" mass="29988">MMDIGFIGLGNMGGPMAKNLVQAGHKVKGFDLGAGALEIATANGIETVSAAAEVAKGSQAVVTMLPAGEHVRSVYLGAEGLIAQADPDTLFIDSSTIDVTSCREVHEAAASAGHAMLDAPVSGGVAGADGGTLTFMVGGPDAAFARGKPLFEIMGRNIVHAGAAGNGQVAKVCNNMILGITMLGISEAFTLGETLGLAPEKLQEISSTSSGSCWAMLNHNPIPGLVENSAANRDYKPGFAASMMQKDLRLSQAAAHQAGVPTPLGAEASALYTMFVKSGRGGLDYSAIIKMLQEA</sequence>
<dbReference type="PANTHER" id="PTHR22981:SF7">
    <property type="entry name" value="3-HYDROXYISOBUTYRATE DEHYDROGENASE, MITOCHONDRIAL"/>
    <property type="match status" value="1"/>
</dbReference>
<comment type="pathway">
    <text evidence="6">Amino-acid degradation; L-valine degradation.</text>
</comment>
<dbReference type="EMBL" id="VHSH01000003">
    <property type="protein sequence ID" value="TQV80494.1"/>
    <property type="molecule type" value="Genomic_DNA"/>
</dbReference>
<feature type="active site" evidence="5">
    <location>
        <position position="171"/>
    </location>
</feature>
<reference evidence="9 10" key="1">
    <citation type="submission" date="2019-06" db="EMBL/GenBank/DDBJ databases">
        <title>Whole genome sequence for Rhodospirillaceae sp. R148.</title>
        <authorList>
            <person name="Wang G."/>
        </authorList>
    </citation>
    <scope>NUCLEOTIDE SEQUENCE [LARGE SCALE GENOMIC DNA]</scope>
    <source>
        <strain evidence="9 10">R148</strain>
    </source>
</reference>
<dbReference type="OrthoDB" id="9812907at2"/>
<dbReference type="InterPro" id="IPR011548">
    <property type="entry name" value="HIBADH"/>
</dbReference>
<dbReference type="Proteomes" id="UP000315252">
    <property type="component" value="Unassembled WGS sequence"/>
</dbReference>
<dbReference type="InterPro" id="IPR002204">
    <property type="entry name" value="3-OH-isobutyrate_DH-rel_CS"/>
</dbReference>
<dbReference type="InterPro" id="IPR008927">
    <property type="entry name" value="6-PGluconate_DH-like_C_sf"/>
</dbReference>
<keyword evidence="4 6" id="KW-0520">NAD</keyword>
<dbReference type="EC" id="1.1.1.31" evidence="6"/>
<name>A0A545TTE5_9PROT</name>
<keyword evidence="10" id="KW-1185">Reference proteome</keyword>
<accession>A0A545TTE5</accession>
<dbReference type="InterPro" id="IPR029154">
    <property type="entry name" value="HIBADH-like_NADP-bd"/>
</dbReference>
<feature type="domain" description="6-phosphogluconate dehydrogenase NADP-binding" evidence="7">
    <location>
        <begin position="3"/>
        <end position="162"/>
    </location>
</feature>
<dbReference type="AlphaFoldDB" id="A0A545TTE5"/>
<evidence type="ECO:0000256" key="2">
    <source>
        <dbReference type="ARBA" id="ARBA00022456"/>
    </source>
</evidence>
<evidence type="ECO:0000256" key="1">
    <source>
        <dbReference type="ARBA" id="ARBA00009080"/>
    </source>
</evidence>
<keyword evidence="2 6" id="KW-0101">Branched-chain amino acid catabolism</keyword>
<keyword evidence="3 6" id="KW-0560">Oxidoreductase</keyword>
<dbReference type="GO" id="GO:0050661">
    <property type="term" value="F:NADP binding"/>
    <property type="evidence" value="ECO:0007669"/>
    <property type="project" value="InterPro"/>
</dbReference>